<evidence type="ECO:0000256" key="3">
    <source>
        <dbReference type="ARBA" id="ARBA00022475"/>
    </source>
</evidence>
<dbReference type="SUPFAM" id="SSF52540">
    <property type="entry name" value="P-loop containing nucleoside triphosphate hydrolases"/>
    <property type="match status" value="2"/>
</dbReference>
<evidence type="ECO:0000256" key="7">
    <source>
        <dbReference type="ARBA" id="ARBA00022967"/>
    </source>
</evidence>
<comment type="subcellular location">
    <subcellularLocation>
        <location evidence="1">Cell membrane</location>
        <topology evidence="1">Peripheral membrane protein</topology>
    </subcellularLocation>
</comment>
<gene>
    <name evidence="10" type="ORF">DWX77_08305</name>
</gene>
<protein>
    <submittedName>
        <fullName evidence="10">Sugar ABC transporter ATP-binding protein</fullName>
    </submittedName>
</protein>
<dbReference type="Pfam" id="PF00005">
    <property type="entry name" value="ABC_tran"/>
    <property type="match status" value="2"/>
</dbReference>
<evidence type="ECO:0000256" key="5">
    <source>
        <dbReference type="ARBA" id="ARBA00022741"/>
    </source>
</evidence>
<keyword evidence="3" id="KW-1003">Cell membrane</keyword>
<dbReference type="EMBL" id="QRVV01000018">
    <property type="protein sequence ID" value="RGS74241.1"/>
    <property type="molecule type" value="Genomic_DNA"/>
</dbReference>
<name>A0A412L0U2_9FIRM</name>
<accession>A0A412L0U2</accession>
<dbReference type="CDD" id="cd03215">
    <property type="entry name" value="ABC_Carb_Monos_II"/>
    <property type="match status" value="1"/>
</dbReference>
<dbReference type="SMART" id="SM00382">
    <property type="entry name" value="AAA"/>
    <property type="match status" value="2"/>
</dbReference>
<dbReference type="Proteomes" id="UP000284242">
    <property type="component" value="Unassembled WGS sequence"/>
</dbReference>
<dbReference type="GO" id="GO:0016887">
    <property type="term" value="F:ATP hydrolysis activity"/>
    <property type="evidence" value="ECO:0007669"/>
    <property type="project" value="InterPro"/>
</dbReference>
<dbReference type="CDD" id="cd03216">
    <property type="entry name" value="ABC_Carb_Monos_I"/>
    <property type="match status" value="1"/>
</dbReference>
<organism evidence="10 11">
    <name type="scientific">Blautia obeum</name>
    <dbReference type="NCBI Taxonomy" id="40520"/>
    <lineage>
        <taxon>Bacteria</taxon>
        <taxon>Bacillati</taxon>
        <taxon>Bacillota</taxon>
        <taxon>Clostridia</taxon>
        <taxon>Lachnospirales</taxon>
        <taxon>Lachnospiraceae</taxon>
        <taxon>Blautia</taxon>
    </lineage>
</organism>
<dbReference type="InterPro" id="IPR003593">
    <property type="entry name" value="AAA+_ATPase"/>
</dbReference>
<dbReference type="PROSITE" id="PS00211">
    <property type="entry name" value="ABC_TRANSPORTER_1"/>
    <property type="match status" value="1"/>
</dbReference>
<reference evidence="10 11" key="1">
    <citation type="submission" date="2018-08" db="EMBL/GenBank/DDBJ databases">
        <title>A genome reference for cultivated species of the human gut microbiota.</title>
        <authorList>
            <person name="Zou Y."/>
            <person name="Xue W."/>
            <person name="Luo G."/>
        </authorList>
    </citation>
    <scope>NUCLEOTIDE SEQUENCE [LARGE SCALE GENOMIC DNA]</scope>
    <source>
        <strain evidence="10 11">AF21-24</strain>
    </source>
</reference>
<keyword evidence="8" id="KW-0472">Membrane</keyword>
<dbReference type="GO" id="GO:0005524">
    <property type="term" value="F:ATP binding"/>
    <property type="evidence" value="ECO:0007669"/>
    <property type="project" value="UniProtKB-KW"/>
</dbReference>
<dbReference type="InterPro" id="IPR017871">
    <property type="entry name" value="ABC_transporter-like_CS"/>
</dbReference>
<evidence type="ECO:0000256" key="2">
    <source>
        <dbReference type="ARBA" id="ARBA00022448"/>
    </source>
</evidence>
<keyword evidence="5" id="KW-0547">Nucleotide-binding</keyword>
<dbReference type="InterPro" id="IPR027417">
    <property type="entry name" value="P-loop_NTPase"/>
</dbReference>
<evidence type="ECO:0000256" key="1">
    <source>
        <dbReference type="ARBA" id="ARBA00004202"/>
    </source>
</evidence>
<keyword evidence="4" id="KW-0677">Repeat</keyword>
<feature type="domain" description="ABC transporter" evidence="9">
    <location>
        <begin position="4"/>
        <end position="240"/>
    </location>
</feature>
<dbReference type="Gene3D" id="3.40.50.300">
    <property type="entry name" value="P-loop containing nucleotide triphosphate hydrolases"/>
    <property type="match status" value="2"/>
</dbReference>
<dbReference type="PANTHER" id="PTHR43790:SF9">
    <property type="entry name" value="GALACTOFURANOSE TRANSPORTER ATP-BINDING PROTEIN YTFR"/>
    <property type="match status" value="1"/>
</dbReference>
<sequence>MSLLQMSNICKSFGGISVLKNVQLTVEKGEVHALLGENGAGKSTLMNVLTGVFPRDKGEIEFDGNELKNITIKQSENMGIAFVHQELNLFNDLKVYENIFLQKEYTTKLGRLDKKKMIQEAERLFQELGVDIDPTQQVSKLKTSQKQLLEISKALFFKAKLLILDEPTTSLNNDEVAHLFDIVNNLKKKGTSFIFISHKMPEIFRLSDRYTVFRNGEYIGSGNIKDTTPEDVTRMMVGEKYSDQDVYEKRPLGDTILELKNFSGEGFHNINLAVKKGSIVGLTGLQGAGSSELMQCMFGVTRAYSGEMRVMGKVMRDHSIHTAMTDRIAMLPSNRKENSVIPDMSILENMYLSEHTLSARKPAISKKKEVERYKKYKEMLNIKANSCEDLITSLSGGNQQKVFLARWLNTDAEILLLDNPTQGIDVGAKAEIYKLILELAKQGKTILINTLEIPEIQKVADYCAVFYSGEIIKVLEHQEIDEMTVMMYSTNAAQTEEGKKDE</sequence>
<keyword evidence="7" id="KW-1278">Translocase</keyword>
<dbReference type="RefSeq" id="WP_118034719.1">
    <property type="nucleotide sequence ID" value="NZ_QRVB01000002.1"/>
</dbReference>
<evidence type="ECO:0000256" key="8">
    <source>
        <dbReference type="ARBA" id="ARBA00023136"/>
    </source>
</evidence>
<keyword evidence="2" id="KW-0813">Transport</keyword>
<evidence type="ECO:0000259" key="9">
    <source>
        <dbReference type="PROSITE" id="PS50893"/>
    </source>
</evidence>
<evidence type="ECO:0000313" key="10">
    <source>
        <dbReference type="EMBL" id="RGS74241.1"/>
    </source>
</evidence>
<keyword evidence="6 10" id="KW-0067">ATP-binding</keyword>
<feature type="domain" description="ABC transporter" evidence="9">
    <location>
        <begin position="241"/>
        <end position="493"/>
    </location>
</feature>
<evidence type="ECO:0000256" key="6">
    <source>
        <dbReference type="ARBA" id="ARBA00022840"/>
    </source>
</evidence>
<dbReference type="InterPro" id="IPR050107">
    <property type="entry name" value="ABC_carbohydrate_import_ATPase"/>
</dbReference>
<dbReference type="InterPro" id="IPR003439">
    <property type="entry name" value="ABC_transporter-like_ATP-bd"/>
</dbReference>
<dbReference type="PROSITE" id="PS50893">
    <property type="entry name" value="ABC_TRANSPORTER_2"/>
    <property type="match status" value="2"/>
</dbReference>
<dbReference type="PANTHER" id="PTHR43790">
    <property type="entry name" value="CARBOHYDRATE TRANSPORT ATP-BINDING PROTEIN MG119-RELATED"/>
    <property type="match status" value="1"/>
</dbReference>
<dbReference type="GO" id="GO:0005886">
    <property type="term" value="C:plasma membrane"/>
    <property type="evidence" value="ECO:0007669"/>
    <property type="project" value="UniProtKB-SubCell"/>
</dbReference>
<evidence type="ECO:0000313" key="11">
    <source>
        <dbReference type="Proteomes" id="UP000284242"/>
    </source>
</evidence>
<comment type="caution">
    <text evidence="10">The sequence shown here is derived from an EMBL/GenBank/DDBJ whole genome shotgun (WGS) entry which is preliminary data.</text>
</comment>
<evidence type="ECO:0000256" key="4">
    <source>
        <dbReference type="ARBA" id="ARBA00022737"/>
    </source>
</evidence>
<proteinExistence type="predicted"/>
<dbReference type="AlphaFoldDB" id="A0A412L0U2"/>
<dbReference type="FunFam" id="3.40.50.300:FF:000127">
    <property type="entry name" value="Ribose import ATP-binding protein RbsA"/>
    <property type="match status" value="1"/>
</dbReference>